<evidence type="ECO:0000256" key="6">
    <source>
        <dbReference type="ARBA" id="ARBA00023136"/>
    </source>
</evidence>
<keyword evidence="3" id="KW-1003">Cell membrane</keyword>
<comment type="subcellular location">
    <subcellularLocation>
        <location evidence="1">Cell membrane</location>
        <topology evidence="1">Multi-pass membrane protein</topology>
    </subcellularLocation>
</comment>
<evidence type="ECO:0000256" key="5">
    <source>
        <dbReference type="ARBA" id="ARBA00022989"/>
    </source>
</evidence>
<reference evidence="10 11" key="1">
    <citation type="submission" date="2019-03" db="EMBL/GenBank/DDBJ databases">
        <title>Draft genome sequences of novel Actinobacteria.</title>
        <authorList>
            <person name="Sahin N."/>
            <person name="Ay H."/>
            <person name="Saygin H."/>
        </authorList>
    </citation>
    <scope>NUCLEOTIDE SEQUENCE [LARGE SCALE GENOMIC DNA]</scope>
    <source>
        <strain evidence="10 11">7K502</strain>
    </source>
</reference>
<comment type="caution">
    <text evidence="10">The sequence shown here is derived from an EMBL/GenBank/DDBJ whole genome shotgun (WGS) entry which is preliminary data.</text>
</comment>
<keyword evidence="5 8" id="KW-1133">Transmembrane helix</keyword>
<feature type="region of interest" description="Disordered" evidence="7">
    <location>
        <begin position="1"/>
        <end position="20"/>
    </location>
</feature>
<dbReference type="InterPro" id="IPR036259">
    <property type="entry name" value="MFS_trans_sf"/>
</dbReference>
<dbReference type="Proteomes" id="UP000294947">
    <property type="component" value="Unassembled WGS sequence"/>
</dbReference>
<keyword evidence="6 8" id="KW-0472">Membrane</keyword>
<gene>
    <name evidence="10" type="ORF">E1288_16400</name>
</gene>
<feature type="transmembrane region" description="Helical" evidence="8">
    <location>
        <begin position="267"/>
        <end position="286"/>
    </location>
</feature>
<dbReference type="InterPro" id="IPR011701">
    <property type="entry name" value="MFS"/>
</dbReference>
<evidence type="ECO:0000313" key="10">
    <source>
        <dbReference type="EMBL" id="TDD50770.1"/>
    </source>
</evidence>
<evidence type="ECO:0000256" key="4">
    <source>
        <dbReference type="ARBA" id="ARBA00022692"/>
    </source>
</evidence>
<keyword evidence="4 8" id="KW-0812">Transmembrane</keyword>
<dbReference type="OrthoDB" id="3477400at2"/>
<accession>A0A4R4Z0C2</accession>
<evidence type="ECO:0000256" key="2">
    <source>
        <dbReference type="ARBA" id="ARBA00022448"/>
    </source>
</evidence>
<feature type="transmembrane region" description="Helical" evidence="8">
    <location>
        <begin position="122"/>
        <end position="138"/>
    </location>
</feature>
<organism evidence="10 11">
    <name type="scientific">Saccharopolyspora elongata</name>
    <dbReference type="NCBI Taxonomy" id="2530387"/>
    <lineage>
        <taxon>Bacteria</taxon>
        <taxon>Bacillati</taxon>
        <taxon>Actinomycetota</taxon>
        <taxon>Actinomycetes</taxon>
        <taxon>Pseudonocardiales</taxon>
        <taxon>Pseudonocardiaceae</taxon>
        <taxon>Saccharopolyspora</taxon>
    </lineage>
</organism>
<evidence type="ECO:0000256" key="7">
    <source>
        <dbReference type="SAM" id="MobiDB-lite"/>
    </source>
</evidence>
<feature type="domain" description="Major facilitator superfamily (MFS) profile" evidence="9">
    <location>
        <begin position="1"/>
        <end position="211"/>
    </location>
</feature>
<feature type="transmembrane region" description="Helical" evidence="8">
    <location>
        <begin position="53"/>
        <end position="83"/>
    </location>
</feature>
<evidence type="ECO:0000256" key="1">
    <source>
        <dbReference type="ARBA" id="ARBA00004651"/>
    </source>
</evidence>
<dbReference type="Gene3D" id="1.20.1250.20">
    <property type="entry name" value="MFS general substrate transporter like domains"/>
    <property type="match status" value="1"/>
</dbReference>
<feature type="transmembrane region" description="Helical" evidence="8">
    <location>
        <begin position="95"/>
        <end position="116"/>
    </location>
</feature>
<feature type="transmembrane region" description="Helical" evidence="8">
    <location>
        <begin position="362"/>
        <end position="382"/>
    </location>
</feature>
<feature type="transmembrane region" description="Helical" evidence="8">
    <location>
        <begin position="388"/>
        <end position="407"/>
    </location>
</feature>
<feature type="transmembrane region" description="Helical" evidence="8">
    <location>
        <begin position="187"/>
        <end position="207"/>
    </location>
</feature>
<dbReference type="InterPro" id="IPR050171">
    <property type="entry name" value="MFS_Transporters"/>
</dbReference>
<feature type="transmembrane region" description="Helical" evidence="8">
    <location>
        <begin position="322"/>
        <end position="341"/>
    </location>
</feature>
<dbReference type="AlphaFoldDB" id="A0A4R4Z0C2"/>
<name>A0A4R4Z0C2_9PSEU</name>
<dbReference type="SUPFAM" id="SSF103473">
    <property type="entry name" value="MFS general substrate transporter"/>
    <property type="match status" value="1"/>
</dbReference>
<feature type="transmembrane region" description="Helical" evidence="8">
    <location>
        <begin position="159"/>
        <end position="181"/>
    </location>
</feature>
<evidence type="ECO:0000256" key="8">
    <source>
        <dbReference type="SAM" id="Phobius"/>
    </source>
</evidence>
<dbReference type="Pfam" id="PF07690">
    <property type="entry name" value="MFS_1"/>
    <property type="match status" value="1"/>
</dbReference>
<evidence type="ECO:0000313" key="11">
    <source>
        <dbReference type="Proteomes" id="UP000294947"/>
    </source>
</evidence>
<dbReference type="PANTHER" id="PTHR23517:SF2">
    <property type="entry name" value="MULTIDRUG RESISTANCE PROTEIN MDTH"/>
    <property type="match status" value="1"/>
</dbReference>
<sequence length="422" mass="43122">MRLPESGRAVSGARHDAGHSGTRAGVGVVEVRVFASLPRPVKVLLGVRILNQLGAYVLAFLAVLAGPDLAALALAVFGVTALISRWAGGLLLDKLAPRTVIASGLIATGAALLVLAAAQSPVQVVVAAALVGLAFEVYEPASQELLARLTAGDQRQDAYALLGTSLVAAGAAGGLLAALLLPLGVRWLMIVDGVTCVAAAAVTLAFLNKDTAQITLPGQEKGRPTARWRPSALLLTLTLACTAFAFGYLAILMFMPFVLLQRGAPPWLPGLALAGSALLAPLVVRLTRTAVNALSHKTTLSCGTVLLGALTLMMLLGDGLALTIAAYLGWVAVNSVLLGRWQAMIAEIAPADERPRWFAFHGSSWGLAQPAVPAVVAVAAGVAGGTGAAAFLTAAVAFLVVPLFLIVNPPTGLTPMTSTGTR</sequence>
<feature type="transmembrane region" description="Helical" evidence="8">
    <location>
        <begin position="232"/>
        <end position="255"/>
    </location>
</feature>
<proteinExistence type="predicted"/>
<dbReference type="GO" id="GO:0022857">
    <property type="term" value="F:transmembrane transporter activity"/>
    <property type="evidence" value="ECO:0007669"/>
    <property type="project" value="InterPro"/>
</dbReference>
<keyword evidence="2" id="KW-0813">Transport</keyword>
<dbReference type="PANTHER" id="PTHR23517">
    <property type="entry name" value="RESISTANCE PROTEIN MDTM, PUTATIVE-RELATED-RELATED"/>
    <property type="match status" value="1"/>
</dbReference>
<evidence type="ECO:0000259" key="9">
    <source>
        <dbReference type="PROSITE" id="PS50850"/>
    </source>
</evidence>
<keyword evidence="11" id="KW-1185">Reference proteome</keyword>
<evidence type="ECO:0000256" key="3">
    <source>
        <dbReference type="ARBA" id="ARBA00022475"/>
    </source>
</evidence>
<dbReference type="InterPro" id="IPR020846">
    <property type="entry name" value="MFS_dom"/>
</dbReference>
<protein>
    <submittedName>
        <fullName evidence="10">MFS transporter</fullName>
    </submittedName>
</protein>
<dbReference type="EMBL" id="SMKW01000019">
    <property type="protein sequence ID" value="TDD50770.1"/>
    <property type="molecule type" value="Genomic_DNA"/>
</dbReference>
<feature type="transmembrane region" description="Helical" evidence="8">
    <location>
        <begin position="298"/>
        <end position="316"/>
    </location>
</feature>
<dbReference type="GO" id="GO:0005886">
    <property type="term" value="C:plasma membrane"/>
    <property type="evidence" value="ECO:0007669"/>
    <property type="project" value="UniProtKB-SubCell"/>
</dbReference>
<dbReference type="PROSITE" id="PS50850">
    <property type="entry name" value="MFS"/>
    <property type="match status" value="1"/>
</dbReference>